<evidence type="ECO:0000256" key="1">
    <source>
        <dbReference type="SAM" id="MobiDB-lite"/>
    </source>
</evidence>
<organism evidence="4 5">
    <name type="scientific">Hydnum rufescens UP504</name>
    <dbReference type="NCBI Taxonomy" id="1448309"/>
    <lineage>
        <taxon>Eukaryota</taxon>
        <taxon>Fungi</taxon>
        <taxon>Dikarya</taxon>
        <taxon>Basidiomycota</taxon>
        <taxon>Agaricomycotina</taxon>
        <taxon>Agaricomycetes</taxon>
        <taxon>Cantharellales</taxon>
        <taxon>Hydnaceae</taxon>
        <taxon>Hydnum</taxon>
    </lineage>
</organism>
<dbReference type="OrthoDB" id="2535105at2759"/>
<feature type="transmembrane region" description="Helical" evidence="2">
    <location>
        <begin position="49"/>
        <end position="70"/>
    </location>
</feature>
<feature type="transmembrane region" description="Helical" evidence="2">
    <location>
        <begin position="16"/>
        <end position="37"/>
    </location>
</feature>
<name>A0A9P6DTJ5_9AGAM</name>
<keyword evidence="2" id="KW-0472">Membrane</keyword>
<evidence type="ECO:0000313" key="5">
    <source>
        <dbReference type="Proteomes" id="UP000886523"/>
    </source>
</evidence>
<comment type="caution">
    <text evidence="4">The sequence shown here is derived from an EMBL/GenBank/DDBJ whole genome shotgun (WGS) entry which is preliminary data.</text>
</comment>
<feature type="transmembrane region" description="Helical" evidence="2">
    <location>
        <begin position="202"/>
        <end position="224"/>
    </location>
</feature>
<reference evidence="4" key="1">
    <citation type="journal article" date="2020" name="Nat. Commun.">
        <title>Large-scale genome sequencing of mycorrhizal fungi provides insights into the early evolution of symbiotic traits.</title>
        <authorList>
            <person name="Miyauchi S."/>
            <person name="Kiss E."/>
            <person name="Kuo A."/>
            <person name="Drula E."/>
            <person name="Kohler A."/>
            <person name="Sanchez-Garcia M."/>
            <person name="Morin E."/>
            <person name="Andreopoulos B."/>
            <person name="Barry K.W."/>
            <person name="Bonito G."/>
            <person name="Buee M."/>
            <person name="Carver A."/>
            <person name="Chen C."/>
            <person name="Cichocki N."/>
            <person name="Clum A."/>
            <person name="Culley D."/>
            <person name="Crous P.W."/>
            <person name="Fauchery L."/>
            <person name="Girlanda M."/>
            <person name="Hayes R.D."/>
            <person name="Keri Z."/>
            <person name="LaButti K."/>
            <person name="Lipzen A."/>
            <person name="Lombard V."/>
            <person name="Magnuson J."/>
            <person name="Maillard F."/>
            <person name="Murat C."/>
            <person name="Nolan M."/>
            <person name="Ohm R.A."/>
            <person name="Pangilinan J."/>
            <person name="Pereira M.F."/>
            <person name="Perotto S."/>
            <person name="Peter M."/>
            <person name="Pfister S."/>
            <person name="Riley R."/>
            <person name="Sitrit Y."/>
            <person name="Stielow J.B."/>
            <person name="Szollosi G."/>
            <person name="Zifcakova L."/>
            <person name="Stursova M."/>
            <person name="Spatafora J.W."/>
            <person name="Tedersoo L."/>
            <person name="Vaario L.M."/>
            <person name="Yamada A."/>
            <person name="Yan M."/>
            <person name="Wang P."/>
            <person name="Xu J."/>
            <person name="Bruns T."/>
            <person name="Baldrian P."/>
            <person name="Vilgalys R."/>
            <person name="Dunand C."/>
            <person name="Henrissat B."/>
            <person name="Grigoriev I.V."/>
            <person name="Hibbett D."/>
            <person name="Nagy L.G."/>
            <person name="Martin F.M."/>
        </authorList>
    </citation>
    <scope>NUCLEOTIDE SEQUENCE</scope>
    <source>
        <strain evidence="4">UP504</strain>
    </source>
</reference>
<dbReference type="Proteomes" id="UP000886523">
    <property type="component" value="Unassembled WGS sequence"/>
</dbReference>
<protein>
    <recommendedName>
        <fullName evidence="3">DUF6534 domain-containing protein</fullName>
    </recommendedName>
</protein>
<evidence type="ECO:0000313" key="4">
    <source>
        <dbReference type="EMBL" id="KAF9510608.1"/>
    </source>
</evidence>
<dbReference type="PANTHER" id="PTHR40465">
    <property type="entry name" value="CHROMOSOME 1, WHOLE GENOME SHOTGUN SEQUENCE"/>
    <property type="match status" value="1"/>
</dbReference>
<evidence type="ECO:0000256" key="2">
    <source>
        <dbReference type="SAM" id="Phobius"/>
    </source>
</evidence>
<keyword evidence="5" id="KW-1185">Reference proteome</keyword>
<gene>
    <name evidence="4" type="ORF">BS47DRAFT_54287</name>
</gene>
<feature type="transmembrane region" description="Helical" evidence="2">
    <location>
        <begin position="161"/>
        <end position="182"/>
    </location>
</feature>
<feature type="region of interest" description="Disordered" evidence="1">
    <location>
        <begin position="281"/>
        <end position="305"/>
    </location>
</feature>
<accession>A0A9P6DTJ5</accession>
<dbReference type="EMBL" id="MU129013">
    <property type="protein sequence ID" value="KAF9510608.1"/>
    <property type="molecule type" value="Genomic_DNA"/>
</dbReference>
<dbReference type="AlphaFoldDB" id="A0A9P6DTJ5"/>
<feature type="transmembrane region" description="Helical" evidence="2">
    <location>
        <begin position="230"/>
        <end position="251"/>
    </location>
</feature>
<keyword evidence="2" id="KW-0812">Transmembrane</keyword>
<feature type="transmembrane region" description="Helical" evidence="2">
    <location>
        <begin position="117"/>
        <end position="141"/>
    </location>
</feature>
<dbReference type="Pfam" id="PF20152">
    <property type="entry name" value="DUF6534"/>
    <property type="match status" value="1"/>
</dbReference>
<evidence type="ECO:0000259" key="3">
    <source>
        <dbReference type="Pfam" id="PF20152"/>
    </source>
</evidence>
<feature type="domain" description="DUF6534" evidence="3">
    <location>
        <begin position="170"/>
        <end position="255"/>
    </location>
</feature>
<proteinExistence type="predicted"/>
<dbReference type="PANTHER" id="PTHR40465:SF1">
    <property type="entry name" value="DUF6534 DOMAIN-CONTAINING PROTEIN"/>
    <property type="match status" value="1"/>
</dbReference>
<sequence length="305" mass="34153">MVIINVAHVGPLGGSFFGTLLIALCFGVLTIQTSSYYHAFPNDGRSVKLVVAILWTLEAFQLVCCTRSLYWWFVTNYHNSLALEWAPWEFAIYPLNVACSSVIAQTFFTYRVYSLSANLYAGVLLQVLVLLQFGFSAANAIKSTMLGEFQMIDDCKECTWLVKAWLIIQAIADVVIATYMCLLLRRRRTGFQKTDSVINRMVLYTISTGLVTSILSCVGLVLFAKYGVGFSVLIIGMPLGGFYSITVLTNLHMRARLRVRLDTPSPLELFSSSMKKRILQNAGDHGSEESTQATTDKYYERNSMQ</sequence>
<dbReference type="InterPro" id="IPR045339">
    <property type="entry name" value="DUF6534"/>
</dbReference>
<keyword evidence="2" id="KW-1133">Transmembrane helix</keyword>